<dbReference type="InterPro" id="IPR051200">
    <property type="entry name" value="Host-pathogen_enzymatic-act"/>
</dbReference>
<dbReference type="PANTHER" id="PTHR47197:SF3">
    <property type="entry name" value="DIHYDRO-HEME D1 DEHYDROGENASE"/>
    <property type="match status" value="1"/>
</dbReference>
<dbReference type="Gene3D" id="2.60.40.4070">
    <property type="match status" value="1"/>
</dbReference>
<dbReference type="Proteomes" id="UP000050975">
    <property type="component" value="Unassembled WGS sequence"/>
</dbReference>
<dbReference type="PANTHER" id="PTHR47197">
    <property type="entry name" value="PROTEIN NIRF"/>
    <property type="match status" value="1"/>
</dbReference>
<accession>A0A0S8K110</accession>
<name>A0A0S8K110_UNCW3</name>
<gene>
    <name evidence="1" type="ORF">AMJ74_02110</name>
</gene>
<dbReference type="InterPro" id="IPR015943">
    <property type="entry name" value="WD40/YVTN_repeat-like_dom_sf"/>
</dbReference>
<proteinExistence type="predicted"/>
<reference evidence="1 2" key="1">
    <citation type="journal article" date="2015" name="Microbiome">
        <title>Genomic resolution of linkages in carbon, nitrogen, and sulfur cycling among widespread estuary sediment bacteria.</title>
        <authorList>
            <person name="Baker B.J."/>
            <person name="Lazar C.S."/>
            <person name="Teske A.P."/>
            <person name="Dick G.J."/>
        </authorList>
    </citation>
    <scope>NUCLEOTIDE SEQUENCE [LARGE SCALE GENOMIC DNA]</scope>
    <source>
        <strain evidence="1">SM1_77</strain>
    </source>
</reference>
<protein>
    <recommendedName>
        <fullName evidence="3">FlgD Ig-like domain-containing protein</fullName>
    </recommendedName>
</protein>
<evidence type="ECO:0000313" key="1">
    <source>
        <dbReference type="EMBL" id="KPL15132.1"/>
    </source>
</evidence>
<dbReference type="AlphaFoldDB" id="A0A0S8K110"/>
<organism evidence="1 2">
    <name type="scientific">candidate division WOR_3 bacterium SM1_77</name>
    <dbReference type="NCBI Taxonomy" id="1703778"/>
    <lineage>
        <taxon>Bacteria</taxon>
        <taxon>Bacteria division WOR-3</taxon>
    </lineage>
</organism>
<dbReference type="SUPFAM" id="SSF50969">
    <property type="entry name" value="YVTN repeat-like/Quinoprotein amine dehydrogenase"/>
    <property type="match status" value="1"/>
</dbReference>
<evidence type="ECO:0000313" key="2">
    <source>
        <dbReference type="Proteomes" id="UP000050975"/>
    </source>
</evidence>
<evidence type="ECO:0008006" key="3">
    <source>
        <dbReference type="Google" id="ProtNLM"/>
    </source>
</evidence>
<dbReference type="InterPro" id="IPR011044">
    <property type="entry name" value="Quino_amine_DH_bsu"/>
</dbReference>
<sequence>MFSRKAVAFIFAAVCLTTARVQDGNDASLPEYYILRGGIKSVSDLDRLTPPLINAFAAPDGAMRGLAFDGQYLWAANSGDDNSIFGPKIYRLDPDSGTVITAYNGIVDHPCGLAWDGQYLWHSTYIGGTIYQLDTFGLTIVKTFIAPTTHPFDLAWDGNHLYAVRGNEPYISVIDTSTGVEIDSIEATYTSPNVRPFGLAFLGRNAPQLLTCDGNYGSNLVNAWNFYTSSWVDQWAGEPTIYPSGLAYDSVTERLWVSCYDRDSIYVYDVSQVGIDEADIEYVHGVQLDARPNPFSKTTRIRFMIHDPRYMIEEANQNISGSEGRISNHQCPEIGIYDAKGGLVKSLYHESWIVNRESVFSWDGTDMYGEQLAPGIYFLKLQHVAGSVKLVKLK</sequence>
<comment type="caution">
    <text evidence="1">The sequence shown here is derived from an EMBL/GenBank/DDBJ whole genome shotgun (WGS) entry which is preliminary data.</text>
</comment>
<dbReference type="EMBL" id="LJVE01000023">
    <property type="protein sequence ID" value="KPL15132.1"/>
    <property type="molecule type" value="Genomic_DNA"/>
</dbReference>
<dbReference type="Gene3D" id="2.130.10.10">
    <property type="entry name" value="YVTN repeat-like/Quinoprotein amine dehydrogenase"/>
    <property type="match status" value="1"/>
</dbReference>